<dbReference type="InterPro" id="IPR045116">
    <property type="entry name" value="Clp1/Grc3"/>
</dbReference>
<keyword evidence="7" id="KW-0067">ATP-binding</keyword>
<dbReference type="Pfam" id="PF16575">
    <property type="entry name" value="CLP1_P"/>
    <property type="match status" value="1"/>
</dbReference>
<feature type="domain" description="Clp1 P-loop" evidence="8">
    <location>
        <begin position="196"/>
        <end position="387"/>
    </location>
</feature>
<evidence type="ECO:0000313" key="9">
    <source>
        <dbReference type="EMBL" id="KTW27949.1"/>
    </source>
</evidence>
<evidence type="ECO:0000256" key="1">
    <source>
        <dbReference type="ARBA" id="ARBA00011003"/>
    </source>
</evidence>
<evidence type="ECO:0000256" key="7">
    <source>
        <dbReference type="ARBA" id="ARBA00022840"/>
    </source>
</evidence>
<evidence type="ECO:0000259" key="8">
    <source>
        <dbReference type="Pfam" id="PF16575"/>
    </source>
</evidence>
<name>A0A0W4ZHU6_PNEJ7</name>
<keyword evidence="4" id="KW-0808">Transferase</keyword>
<dbReference type="PANTHER" id="PTHR12755">
    <property type="entry name" value="CLEAVAGE/POLYADENYLATION FACTOR IA SUBUNIT CLP1P"/>
    <property type="match status" value="1"/>
</dbReference>
<dbReference type="GeneID" id="28941434"/>
<dbReference type="GO" id="GO:0051731">
    <property type="term" value="F:polynucleotide 5'-hydroxyl-kinase activity"/>
    <property type="evidence" value="ECO:0007669"/>
    <property type="project" value="InterPro"/>
</dbReference>
<dbReference type="EMBL" id="LFWA01000013">
    <property type="protein sequence ID" value="KTW27949.1"/>
    <property type="molecule type" value="Genomic_DNA"/>
</dbReference>
<keyword evidence="5" id="KW-0547">Nucleotide-binding</keyword>
<dbReference type="InterPro" id="IPR027417">
    <property type="entry name" value="P-loop_NTPase"/>
</dbReference>
<evidence type="ECO:0000256" key="3">
    <source>
        <dbReference type="ARBA" id="ARBA00019824"/>
    </source>
</evidence>
<accession>A0A0W4ZHU6</accession>
<dbReference type="GO" id="GO:0005634">
    <property type="term" value="C:nucleus"/>
    <property type="evidence" value="ECO:0007669"/>
    <property type="project" value="TreeGrafter"/>
</dbReference>
<dbReference type="GO" id="GO:0005524">
    <property type="term" value="F:ATP binding"/>
    <property type="evidence" value="ECO:0007669"/>
    <property type="project" value="UniProtKB-KW"/>
</dbReference>
<dbReference type="VEuPathDB" id="FungiDB:T551_02916"/>
<keyword evidence="10" id="KW-1185">Reference proteome</keyword>
<keyword evidence="6" id="KW-0418">Kinase</keyword>
<dbReference type="GO" id="GO:0000448">
    <property type="term" value="P:cleavage in ITS2 between 5.8S rRNA and LSU-rRNA of tricistronic rRNA transcript (SSU-rRNA, 5.8S rRNA, LSU-rRNA)"/>
    <property type="evidence" value="ECO:0007669"/>
    <property type="project" value="TreeGrafter"/>
</dbReference>
<comment type="similarity">
    <text evidence="1">Belongs to the Clp1 family. NOL9/GRC3 subfamily.</text>
</comment>
<evidence type="ECO:0000256" key="2">
    <source>
        <dbReference type="ARBA" id="ARBA00018706"/>
    </source>
</evidence>
<dbReference type="PANTHER" id="PTHR12755:SF3">
    <property type="entry name" value="POLYNUCLEOTIDE 5'-HYDROXYL-KINASE NOL9"/>
    <property type="match status" value="1"/>
</dbReference>
<dbReference type="Gene3D" id="3.40.50.300">
    <property type="entry name" value="P-loop containing nucleotide triphosphate hydrolases"/>
    <property type="match status" value="1"/>
</dbReference>
<organism evidence="9 10">
    <name type="scientific">Pneumocystis jirovecii (strain RU7)</name>
    <name type="common">Human pneumocystis pneumonia agent</name>
    <dbReference type="NCBI Taxonomy" id="1408657"/>
    <lineage>
        <taxon>Eukaryota</taxon>
        <taxon>Fungi</taxon>
        <taxon>Dikarya</taxon>
        <taxon>Ascomycota</taxon>
        <taxon>Taphrinomycotina</taxon>
        <taxon>Pneumocystomycetes</taxon>
        <taxon>Pneumocystaceae</taxon>
        <taxon>Pneumocystis</taxon>
    </lineage>
</organism>
<protein>
    <recommendedName>
        <fullName evidence="3">Polynucleotide 5'-hydroxyl-kinase GRC3</fullName>
    </recommendedName>
    <alternativeName>
        <fullName evidence="2">Polynucleotide 5'-hydroxyl-kinase grc3</fullName>
    </alternativeName>
</protein>
<gene>
    <name evidence="9" type="ORF">T551_02916</name>
</gene>
<dbReference type="AlphaFoldDB" id="A0A0W4ZHU6"/>
<sequence>MCKIITKENIQTILKPGIRKQFIDKNGSIIEIFGFYKEEKLVLQGFYEFKVIKGLVSIMSSTFDSSNTSNWYRIFSPLTHSIPIILSISSNKNTTEGDYSIYSKEITSFIQTLDKFVESIIFVRSFNCNLKKIEIFFPFTKDIWGTKEKNMKNTYNIVDNYTNFPLLNIPKSWSSTIDIIYSSNFNKETVRVIVCGPKSSGKSTFGKNLINKFLTQKYNTHKTIKKINYVETDPNQPEFSPHGLICSHFIENPIINPPFTHCTLPSLLKAHFLGNTSPQNNPKYFLLCINDIINACERNIPTIINTPGWTKGIGLELLSEIINLSNCTHIIYIGSETNFEAFDIKLTLPSSVKLYTLPSVQDFFNTCETFKINTSDLRILSIISYFHSKNTSGSNYIEWKFNSSLLNMKPWVVKYDGSLTGIDAISILDATIEPDNFYYAINGTIMALIAIDVKENKNIWESLIIKSKDFLPTLNLEKNPIDPKHSQCLGLCILRGISRESKELQILTPINILILNEYLNSKKKLILVRGSIELPTPLMLNYKEDNIAEVDWIKTPYLSMENGGIGSKTWHPRRNIERTTMRMQN</sequence>
<evidence type="ECO:0000256" key="5">
    <source>
        <dbReference type="ARBA" id="ARBA00022741"/>
    </source>
</evidence>
<evidence type="ECO:0000256" key="4">
    <source>
        <dbReference type="ARBA" id="ARBA00022679"/>
    </source>
</evidence>
<dbReference type="OrthoDB" id="4054781at2759"/>
<proteinExistence type="inferred from homology"/>
<dbReference type="InterPro" id="IPR032319">
    <property type="entry name" value="CLP1_P"/>
</dbReference>
<evidence type="ECO:0000313" key="10">
    <source>
        <dbReference type="Proteomes" id="UP000053447"/>
    </source>
</evidence>
<comment type="caution">
    <text evidence="9">The sequence shown here is derived from an EMBL/GenBank/DDBJ whole genome shotgun (WGS) entry which is preliminary data.</text>
</comment>
<reference evidence="10" key="1">
    <citation type="journal article" date="2016" name="Nat. Commun.">
        <title>Genome analysis of three Pneumocystis species reveals adaptation mechanisms to life exclusively in mammalian hosts.</title>
        <authorList>
            <person name="Ma L."/>
            <person name="Chen Z."/>
            <person name="Huang D.W."/>
            <person name="Kutty G."/>
            <person name="Ishihara M."/>
            <person name="Wang H."/>
            <person name="Abouelleil A."/>
            <person name="Bishop L."/>
            <person name="Davey E."/>
            <person name="Deng R."/>
            <person name="Deng X."/>
            <person name="Fan L."/>
            <person name="Fantoni G."/>
            <person name="Fitzgerald M."/>
            <person name="Gogineni E."/>
            <person name="Goldberg J.M."/>
            <person name="Handley G."/>
            <person name="Hu X."/>
            <person name="Huber C."/>
            <person name="Jiao X."/>
            <person name="Jones K."/>
            <person name="Levin J.Z."/>
            <person name="Liu Y."/>
            <person name="Macdonald P."/>
            <person name="Melnikov A."/>
            <person name="Raley C."/>
            <person name="Sassi M."/>
            <person name="Sherman B.T."/>
            <person name="Song X."/>
            <person name="Sykes S."/>
            <person name="Tran B."/>
            <person name="Walsh L."/>
            <person name="Xia Y."/>
            <person name="Yang J."/>
            <person name="Young S."/>
            <person name="Zeng Q."/>
            <person name="Zheng X."/>
            <person name="Stephens R."/>
            <person name="Nusbaum C."/>
            <person name="Birren B.W."/>
            <person name="Azadi P."/>
            <person name="Lempicki R.A."/>
            <person name="Cuomo C.A."/>
            <person name="Kovacs J.A."/>
        </authorList>
    </citation>
    <scope>NUCLEOTIDE SEQUENCE [LARGE SCALE GENOMIC DNA]</scope>
    <source>
        <strain evidence="10">RU7</strain>
    </source>
</reference>
<dbReference type="STRING" id="1408657.A0A0W4ZHU6"/>
<evidence type="ECO:0000256" key="6">
    <source>
        <dbReference type="ARBA" id="ARBA00022777"/>
    </source>
</evidence>
<dbReference type="Proteomes" id="UP000053447">
    <property type="component" value="Unassembled WGS sequence"/>
</dbReference>
<dbReference type="RefSeq" id="XP_018228720.1">
    <property type="nucleotide sequence ID" value="XM_018375179.1"/>
</dbReference>